<dbReference type="EMBL" id="JBGFUD010000008">
    <property type="protein sequence ID" value="MFH4973329.1"/>
    <property type="molecule type" value="Genomic_DNA"/>
</dbReference>
<feature type="domain" description="BED-type" evidence="10">
    <location>
        <begin position="93"/>
        <end position="139"/>
    </location>
</feature>
<keyword evidence="2" id="KW-0479">Metal-binding</keyword>
<dbReference type="InterPro" id="IPR012337">
    <property type="entry name" value="RNaseH-like_sf"/>
</dbReference>
<keyword evidence="5" id="KW-0805">Transcription regulation</keyword>
<comment type="subcellular location">
    <subcellularLocation>
        <location evidence="1">Nucleus</location>
    </subcellularLocation>
</comment>
<keyword evidence="4" id="KW-0862">Zinc</keyword>
<proteinExistence type="predicted"/>
<evidence type="ECO:0000256" key="8">
    <source>
        <dbReference type="PROSITE-ProRule" id="PRU00027"/>
    </source>
</evidence>
<evidence type="ECO:0000256" key="5">
    <source>
        <dbReference type="ARBA" id="ARBA00023015"/>
    </source>
</evidence>
<dbReference type="InterPro" id="IPR003656">
    <property type="entry name" value="Znf_BED"/>
</dbReference>
<evidence type="ECO:0000259" key="10">
    <source>
        <dbReference type="PROSITE" id="PS50808"/>
    </source>
</evidence>
<dbReference type="PANTHER" id="PTHR46481:SF10">
    <property type="entry name" value="ZINC FINGER BED DOMAIN-CONTAINING PROTEIN 39"/>
    <property type="match status" value="1"/>
</dbReference>
<reference evidence="11 12" key="1">
    <citation type="submission" date="2024-08" db="EMBL/GenBank/DDBJ databases">
        <title>Gnathostoma spinigerum genome.</title>
        <authorList>
            <person name="Gonzalez-Bertolin B."/>
            <person name="Monzon S."/>
            <person name="Zaballos A."/>
            <person name="Jimenez P."/>
            <person name="Dekumyoy P."/>
            <person name="Varona S."/>
            <person name="Cuesta I."/>
            <person name="Sumanam S."/>
            <person name="Adisakwattana P."/>
            <person name="Gasser R.B."/>
            <person name="Hernandez-Gonzalez A."/>
            <person name="Young N.D."/>
            <person name="Perteguer M.J."/>
        </authorList>
    </citation>
    <scope>NUCLEOTIDE SEQUENCE [LARGE SCALE GENOMIC DNA]</scope>
    <source>
        <strain evidence="11">AL3</strain>
        <tissue evidence="11">Liver</tissue>
    </source>
</reference>
<dbReference type="GO" id="GO:0008270">
    <property type="term" value="F:zinc ion binding"/>
    <property type="evidence" value="ECO:0007669"/>
    <property type="project" value="UniProtKB-KW"/>
</dbReference>
<dbReference type="AlphaFoldDB" id="A0ABD6E5I4"/>
<feature type="compositionally biased region" description="Polar residues" evidence="9">
    <location>
        <begin position="175"/>
        <end position="187"/>
    </location>
</feature>
<comment type="caution">
    <text evidence="11">The sequence shown here is derived from an EMBL/GenBank/DDBJ whole genome shotgun (WGS) entry which is preliminary data.</text>
</comment>
<evidence type="ECO:0000256" key="9">
    <source>
        <dbReference type="SAM" id="MobiDB-lite"/>
    </source>
</evidence>
<dbReference type="InterPro" id="IPR052035">
    <property type="entry name" value="ZnF_BED_domain_contain"/>
</dbReference>
<dbReference type="PROSITE" id="PS50808">
    <property type="entry name" value="ZF_BED"/>
    <property type="match status" value="1"/>
</dbReference>
<dbReference type="SUPFAM" id="SSF53098">
    <property type="entry name" value="Ribonuclease H-like"/>
    <property type="match status" value="1"/>
</dbReference>
<keyword evidence="6" id="KW-0804">Transcription</keyword>
<evidence type="ECO:0000256" key="3">
    <source>
        <dbReference type="ARBA" id="ARBA00022771"/>
    </source>
</evidence>
<evidence type="ECO:0000313" key="11">
    <source>
        <dbReference type="EMBL" id="MFH4973329.1"/>
    </source>
</evidence>
<feature type="region of interest" description="Disordered" evidence="9">
    <location>
        <begin position="175"/>
        <end position="206"/>
    </location>
</feature>
<dbReference type="Gene3D" id="1.10.10.1070">
    <property type="entry name" value="Zinc finger, BED domain-containing"/>
    <property type="match status" value="1"/>
</dbReference>
<dbReference type="PANTHER" id="PTHR46481">
    <property type="entry name" value="ZINC FINGER BED DOMAIN-CONTAINING PROTEIN 4"/>
    <property type="match status" value="1"/>
</dbReference>
<feature type="region of interest" description="Disordered" evidence="9">
    <location>
        <begin position="28"/>
        <end position="69"/>
    </location>
</feature>
<keyword evidence="3 8" id="KW-0863">Zinc-finger</keyword>
<sequence>MRTSRLQELSSMVLAKSYDGLLSDDAGNSSSFDSQSGSTRHQISTDSSGSTSSTSSRDTGVTLPLNSQLMPPKSVIQDDIRMKLGRFELVKKKGRSEVWNLFGQVLDTTTGVRLPYVACYACKVLYTDTGGGTGNMTRHRCPIGSSYKDSSMSSSTETNADLTSQLSFEAGILGNQMSPETSSNTQNVRDKESPAPQPQAHASLTAQSSFETAQSFSELDRRLFCTAAVKCCALDLLPPSIFQGEGFRSLIETAVSIGRRSRYIDRHSITSLIPDGSTLQQVIESSSLTAMTELKAEIGCIGRAMGISLSTESLVYRGEQLVVISANYVANDWKLKRRVISVESNHNAVSSVQHVVKEFVSGISRLMVVTDQAVQLLDNTLSTICILSSLNNVVHSVISDSSDETHDVGSTILSCQRIAGTLEKLGLERWVENVDETHCGRLDYVVYVYELLKFVRECVQHSSISQYPELMSLIRPVDWLLVDDLRKYLEPFHVMATIFSRRDCANFHKVLPEWFALIHEFSSDGDETGIKSESVWLSKLRRSTEATLKSVTNSTINVEHRIATVLNPRLKHLPVICTDLQRMETYSKIRSMIGVLDARSAMKTEEHLSSETMEGEPPRKRISFLTSLEDRAMIQDELECYLRSQFPAAQTKDVLHFWSSLGQTQFPLLSQLAKFILSIPAACYHLSGRGPATLSVELLSSLLLLRSSYLNTSQGGSSNTNKSVPEN</sequence>
<evidence type="ECO:0000256" key="6">
    <source>
        <dbReference type="ARBA" id="ARBA00023163"/>
    </source>
</evidence>
<evidence type="ECO:0000256" key="7">
    <source>
        <dbReference type="ARBA" id="ARBA00023242"/>
    </source>
</evidence>
<dbReference type="SUPFAM" id="SSF140996">
    <property type="entry name" value="Hermes dimerisation domain"/>
    <property type="match status" value="1"/>
</dbReference>
<dbReference type="GO" id="GO:0005634">
    <property type="term" value="C:nucleus"/>
    <property type="evidence" value="ECO:0007669"/>
    <property type="project" value="UniProtKB-SubCell"/>
</dbReference>
<keyword evidence="7" id="KW-0539">Nucleus</keyword>
<evidence type="ECO:0000313" key="12">
    <source>
        <dbReference type="Proteomes" id="UP001608902"/>
    </source>
</evidence>
<name>A0ABD6E5I4_9BILA</name>
<evidence type="ECO:0000256" key="2">
    <source>
        <dbReference type="ARBA" id="ARBA00022723"/>
    </source>
</evidence>
<organism evidence="11 12">
    <name type="scientific">Gnathostoma spinigerum</name>
    <dbReference type="NCBI Taxonomy" id="75299"/>
    <lineage>
        <taxon>Eukaryota</taxon>
        <taxon>Metazoa</taxon>
        <taxon>Ecdysozoa</taxon>
        <taxon>Nematoda</taxon>
        <taxon>Chromadorea</taxon>
        <taxon>Rhabditida</taxon>
        <taxon>Spirurina</taxon>
        <taxon>Gnathostomatomorpha</taxon>
        <taxon>Gnathostomatoidea</taxon>
        <taxon>Gnathostomatidae</taxon>
        <taxon>Gnathostoma</taxon>
    </lineage>
</organism>
<protein>
    <recommendedName>
        <fullName evidence="10">BED-type domain-containing protein</fullName>
    </recommendedName>
</protein>
<dbReference type="Proteomes" id="UP001608902">
    <property type="component" value="Unassembled WGS sequence"/>
</dbReference>
<evidence type="ECO:0000256" key="4">
    <source>
        <dbReference type="ARBA" id="ARBA00022833"/>
    </source>
</evidence>
<evidence type="ECO:0000256" key="1">
    <source>
        <dbReference type="ARBA" id="ARBA00004123"/>
    </source>
</evidence>
<keyword evidence="12" id="KW-1185">Reference proteome</keyword>
<accession>A0ABD6E5I4</accession>
<gene>
    <name evidence="11" type="ORF">AB6A40_000038</name>
</gene>
<feature type="compositionally biased region" description="Low complexity" evidence="9">
    <location>
        <begin position="29"/>
        <end position="60"/>
    </location>
</feature>